<evidence type="ECO:0000313" key="2">
    <source>
        <dbReference type="Proteomes" id="UP000799755"/>
    </source>
</evidence>
<keyword evidence="2" id="KW-1185">Reference proteome</keyword>
<name>A0ACB6R7I4_9PLEO</name>
<accession>A0ACB6R7I4</accession>
<dbReference type="Proteomes" id="UP000799755">
    <property type="component" value="Unassembled WGS sequence"/>
</dbReference>
<proteinExistence type="predicted"/>
<organism evidence="1 2">
    <name type="scientific">Lindgomyces ingoldianus</name>
    <dbReference type="NCBI Taxonomy" id="673940"/>
    <lineage>
        <taxon>Eukaryota</taxon>
        <taxon>Fungi</taxon>
        <taxon>Dikarya</taxon>
        <taxon>Ascomycota</taxon>
        <taxon>Pezizomycotina</taxon>
        <taxon>Dothideomycetes</taxon>
        <taxon>Pleosporomycetidae</taxon>
        <taxon>Pleosporales</taxon>
        <taxon>Lindgomycetaceae</taxon>
        <taxon>Lindgomyces</taxon>
    </lineage>
</organism>
<sequence length="158" mass="17670">MESPAGEGEAFQLFKELPEDAKDRRKSNLVWDELGVAVTDFRDTFQSCHLHSHGFISRYLPGFPDLGAEKEIPENYLPVVKKLLENELEGVGTVFIFDERELYPATYSIQQALITLEAPSQGPPPTSEKIGFSDKTHLFFPVTMRARTPIPFPLSGGS</sequence>
<reference evidence="1" key="1">
    <citation type="journal article" date="2020" name="Stud. Mycol.">
        <title>101 Dothideomycetes genomes: a test case for predicting lifestyles and emergence of pathogens.</title>
        <authorList>
            <person name="Haridas S."/>
            <person name="Albert R."/>
            <person name="Binder M."/>
            <person name="Bloem J."/>
            <person name="Labutti K."/>
            <person name="Salamov A."/>
            <person name="Andreopoulos B."/>
            <person name="Baker S."/>
            <person name="Barry K."/>
            <person name="Bills G."/>
            <person name="Bluhm B."/>
            <person name="Cannon C."/>
            <person name="Castanera R."/>
            <person name="Culley D."/>
            <person name="Daum C."/>
            <person name="Ezra D."/>
            <person name="Gonzalez J."/>
            <person name="Henrissat B."/>
            <person name="Kuo A."/>
            <person name="Liang C."/>
            <person name="Lipzen A."/>
            <person name="Lutzoni F."/>
            <person name="Magnuson J."/>
            <person name="Mondo S."/>
            <person name="Nolan M."/>
            <person name="Ohm R."/>
            <person name="Pangilinan J."/>
            <person name="Park H.-J."/>
            <person name="Ramirez L."/>
            <person name="Alfaro M."/>
            <person name="Sun H."/>
            <person name="Tritt A."/>
            <person name="Yoshinaga Y."/>
            <person name="Zwiers L.-H."/>
            <person name="Turgeon B."/>
            <person name="Goodwin S."/>
            <person name="Spatafora J."/>
            <person name="Crous P."/>
            <person name="Grigoriev I."/>
        </authorList>
    </citation>
    <scope>NUCLEOTIDE SEQUENCE</scope>
    <source>
        <strain evidence="1">ATCC 200398</strain>
    </source>
</reference>
<dbReference type="EMBL" id="MU003497">
    <property type="protein sequence ID" value="KAF2475052.1"/>
    <property type="molecule type" value="Genomic_DNA"/>
</dbReference>
<evidence type="ECO:0000313" key="1">
    <source>
        <dbReference type="EMBL" id="KAF2475052.1"/>
    </source>
</evidence>
<comment type="caution">
    <text evidence="1">The sequence shown here is derived from an EMBL/GenBank/DDBJ whole genome shotgun (WGS) entry which is preliminary data.</text>
</comment>
<gene>
    <name evidence="1" type="ORF">BDR25DRAFT_311418</name>
</gene>
<protein>
    <submittedName>
        <fullName evidence="1">Uncharacterized protein</fullName>
    </submittedName>
</protein>